<name>A0ABV4AIN4_9GAMM</name>
<dbReference type="InterPro" id="IPR021409">
    <property type="entry name" value="DUF3047"/>
</dbReference>
<gene>
    <name evidence="1" type="ORF">AB5I84_11130</name>
</gene>
<reference evidence="1 2" key="1">
    <citation type="submission" date="2024-07" db="EMBL/GenBank/DDBJ databases">
        <authorList>
            <person name="Ren Q."/>
        </authorList>
    </citation>
    <scope>NUCLEOTIDE SEQUENCE [LARGE SCALE GENOMIC DNA]</scope>
    <source>
        <strain evidence="1 2">REN37</strain>
    </source>
</reference>
<evidence type="ECO:0000313" key="2">
    <source>
        <dbReference type="Proteomes" id="UP001562065"/>
    </source>
</evidence>
<comment type="caution">
    <text evidence="1">The sequence shown here is derived from an EMBL/GenBank/DDBJ whole genome shotgun (WGS) entry which is preliminary data.</text>
</comment>
<organism evidence="1 2">
    <name type="scientific">Isoalcanivorax beigongshangi</name>
    <dbReference type="NCBI Taxonomy" id="3238810"/>
    <lineage>
        <taxon>Bacteria</taxon>
        <taxon>Pseudomonadati</taxon>
        <taxon>Pseudomonadota</taxon>
        <taxon>Gammaproteobacteria</taxon>
        <taxon>Oceanospirillales</taxon>
        <taxon>Alcanivoracaceae</taxon>
        <taxon>Isoalcanivorax</taxon>
    </lineage>
</organism>
<proteinExistence type="predicted"/>
<accession>A0ABV4AIN4</accession>
<dbReference type="Proteomes" id="UP001562065">
    <property type="component" value="Unassembled WGS sequence"/>
</dbReference>
<sequence length="375" mass="41698">MPKPALHLRLAQALELVGDQGQPQDHHGLPQRNAPAPLRVFLPFIRQRKRRQQRRLAASALHPEHGAGTLSLGADQRWHDAGINVSKGEPILISASGRLFLNKALEVSVGAKTCLWYRIGSGHINRCISERHSFIADADGPLYLQAALPGAFDSPAGTLATEPAPPHITGSLQVSVSRQPQELPTATAPQGWQYLWRLGEAAIFDQCDGTICCHTHGDVGILQYDIDRPLTDSSRLSWDWLVDALPSTLPEHIQPTHDYLSIAVEFDNGLDLTYMWSSQLAPDTIFQCPLPYWDQRETHWVLRNPALHALHQWHSESRPLLEDYRRAIGGPLPARIVRVWLIANSVFQNNPGRCQYRAITLEDADGSTGLLEDGE</sequence>
<dbReference type="EMBL" id="JBGCUO010000001">
    <property type="protein sequence ID" value="MEY1662702.1"/>
    <property type="molecule type" value="Genomic_DNA"/>
</dbReference>
<dbReference type="RefSeq" id="WP_369455931.1">
    <property type="nucleotide sequence ID" value="NZ_JBGCUO010000001.1"/>
</dbReference>
<evidence type="ECO:0000313" key="1">
    <source>
        <dbReference type="EMBL" id="MEY1662702.1"/>
    </source>
</evidence>
<keyword evidence="2" id="KW-1185">Reference proteome</keyword>
<dbReference type="Pfam" id="PF11249">
    <property type="entry name" value="DUF3047"/>
    <property type="match status" value="1"/>
</dbReference>
<protein>
    <submittedName>
        <fullName evidence="1">DUF3047 domain-containing protein</fullName>
    </submittedName>
</protein>